<organism evidence="1 2">
    <name type="scientific">Streptococcus macedonicus</name>
    <name type="common">Streptococcus gallolyticus macedonicus</name>
    <dbReference type="NCBI Taxonomy" id="59310"/>
    <lineage>
        <taxon>Bacteria</taxon>
        <taxon>Bacillati</taxon>
        <taxon>Bacillota</taxon>
        <taxon>Bacilli</taxon>
        <taxon>Lactobacillales</taxon>
        <taxon>Streptococcaceae</taxon>
        <taxon>Streptococcus</taxon>
    </lineage>
</organism>
<dbReference type="AlphaFoldDB" id="A0A2I1YEA8"/>
<gene>
    <name evidence="1" type="ORF">CYK21_09770</name>
</gene>
<evidence type="ECO:0000313" key="1">
    <source>
        <dbReference type="EMBL" id="PLA53238.1"/>
    </source>
</evidence>
<name>A0A2I1YEA8_STRMC</name>
<comment type="caution">
    <text evidence="1">The sequence shown here is derived from an EMBL/GenBank/DDBJ whole genome shotgun (WGS) entry which is preliminary data.</text>
</comment>
<dbReference type="EMBL" id="PKIB01000011">
    <property type="protein sequence ID" value="PLA53238.1"/>
    <property type="molecule type" value="Genomic_DNA"/>
</dbReference>
<protein>
    <submittedName>
        <fullName evidence="1">Competence protein ComX</fullName>
    </submittedName>
</protein>
<feature type="non-terminal residue" evidence="1">
    <location>
        <position position="1"/>
    </location>
</feature>
<accession>A0A2I1YEA8</accession>
<proteinExistence type="predicted"/>
<evidence type="ECO:0000313" key="2">
    <source>
        <dbReference type="Proteomes" id="UP000235073"/>
    </source>
</evidence>
<sequence>AVEQRLGIEAREKLAKVMRGERFEGKKAFLAQIEPFFNEFRENSK</sequence>
<dbReference type="Proteomes" id="UP000235073">
    <property type="component" value="Unassembled WGS sequence"/>
</dbReference>
<reference evidence="1 2" key="1">
    <citation type="submission" date="2017-12" db="EMBL/GenBank/DDBJ databases">
        <title>Phylogenetic diversity of female urinary microbiome.</title>
        <authorList>
            <person name="Thomas-White K."/>
            <person name="Wolfe A.J."/>
        </authorList>
    </citation>
    <scope>NUCLEOTIDE SEQUENCE [LARGE SCALE GENOMIC DNA]</scope>
    <source>
        <strain evidence="1 2">UMB0733</strain>
    </source>
</reference>